<accession>A0ABN6KGB1</accession>
<name>A0ABN6KGB1_9LEPT</name>
<organism evidence="1 2">
    <name type="scientific">Leptospira kobayashii</name>
    <dbReference type="NCBI Taxonomy" id="1917830"/>
    <lineage>
        <taxon>Bacteria</taxon>
        <taxon>Pseudomonadati</taxon>
        <taxon>Spirochaetota</taxon>
        <taxon>Spirochaetia</taxon>
        <taxon>Leptospirales</taxon>
        <taxon>Leptospiraceae</taxon>
        <taxon>Leptospira</taxon>
    </lineage>
</organism>
<sequence length="420" mass="49019">MKTTILIGAGFSYDLGMPLSSDFTETFLSIYDKNSTLELEKKLSSNQPFGEGRPINRKAINEGLELILNYKNNNGKNYEELLAKLQDLEHEPRKTQSDKDSYYYLFSSLYKIIHHIFCFYQIASYQVLYPVNSKFYANFRDILNEKETWVFSLNHDNFIEMLCSDLQIPLTYGDSNRIEFPIDNRSLDKKIKLTFSYRENLSLKNSKFFSEKFGINLIKLHGGLSELEYQDKKKLCNIDIDGKSSHEIFEEFLKIDEMAYYQNGKRIPSGKDMVITNSYGELDIISKSMLTGGKKYSKTLKIQKGEEKLSLFNDVLNNTTELLILGYGFGDKHINFRIADQLAKNSNFSIRIIDPVKTKIPESFEAYDYDNRIKRAFCGAPVWFDYSKTEKWNSLQINELKKTTQYRSEIKEIVRKKLFK</sequence>
<proteinExistence type="predicted"/>
<evidence type="ECO:0000313" key="2">
    <source>
        <dbReference type="Proteomes" id="UP000245263"/>
    </source>
</evidence>
<dbReference type="Proteomes" id="UP000245263">
    <property type="component" value="Chromosome 1"/>
</dbReference>
<gene>
    <name evidence="1" type="ORF">LPTSP3_g14970</name>
</gene>
<keyword evidence="2" id="KW-1185">Reference proteome</keyword>
<evidence type="ECO:0008006" key="3">
    <source>
        <dbReference type="Google" id="ProtNLM"/>
    </source>
</evidence>
<evidence type="ECO:0000313" key="1">
    <source>
        <dbReference type="EMBL" id="BDA78567.1"/>
    </source>
</evidence>
<reference evidence="1 2" key="1">
    <citation type="submission" date="2021-08" db="EMBL/GenBank/DDBJ databases">
        <title>Complete genome sequence of Leptospira kobayashii strain E30.</title>
        <authorList>
            <person name="Nakao R."/>
            <person name="Nakamura S."/>
            <person name="Masuzawa T."/>
            <person name="Koizumi N."/>
        </authorList>
    </citation>
    <scope>NUCLEOTIDE SEQUENCE [LARGE SCALE GENOMIC DNA]</scope>
    <source>
        <strain evidence="1 2">E30</strain>
    </source>
</reference>
<dbReference type="EMBL" id="AP025028">
    <property type="protein sequence ID" value="BDA78567.1"/>
    <property type="molecule type" value="Genomic_DNA"/>
</dbReference>
<dbReference type="RefSeq" id="WP_109018490.1">
    <property type="nucleotide sequence ID" value="NZ_AP025028.1"/>
</dbReference>
<protein>
    <recommendedName>
        <fullName evidence="3">SIR2-like domain-containing protein</fullName>
    </recommendedName>
</protein>